<comment type="domain">
    <text evidence="5">The PRC barrel domain binds ribosomal protein uS19.</text>
</comment>
<evidence type="ECO:0000256" key="3">
    <source>
        <dbReference type="ARBA" id="ARBA00022552"/>
    </source>
</evidence>
<evidence type="ECO:0000313" key="8">
    <source>
        <dbReference type="EMBL" id="MBH5330271.1"/>
    </source>
</evidence>
<dbReference type="InterPro" id="IPR011033">
    <property type="entry name" value="PRC_barrel-like_sf"/>
</dbReference>
<evidence type="ECO:0000259" key="7">
    <source>
        <dbReference type="Pfam" id="PF24986"/>
    </source>
</evidence>
<dbReference type="SUPFAM" id="SSF50447">
    <property type="entry name" value="Translation proteins"/>
    <property type="match status" value="1"/>
</dbReference>
<keyword evidence="2 5" id="KW-0690">Ribosome biogenesis</keyword>
<dbReference type="Pfam" id="PF01782">
    <property type="entry name" value="RimM"/>
    <property type="match status" value="1"/>
</dbReference>
<dbReference type="Gene3D" id="2.30.30.240">
    <property type="entry name" value="PRC-barrel domain"/>
    <property type="match status" value="1"/>
</dbReference>
<dbReference type="InterPro" id="IPR036976">
    <property type="entry name" value="RimM_N_sf"/>
</dbReference>
<gene>
    <name evidence="5 8" type="primary">rimM</name>
    <name evidence="8" type="ORF">H9Q10_11415</name>
</gene>
<evidence type="ECO:0000259" key="6">
    <source>
        <dbReference type="Pfam" id="PF01782"/>
    </source>
</evidence>
<keyword evidence="4 5" id="KW-0143">Chaperone</keyword>
<dbReference type="InterPro" id="IPR002676">
    <property type="entry name" value="RimM_N"/>
</dbReference>
<dbReference type="Gene3D" id="2.40.30.60">
    <property type="entry name" value="RimM"/>
    <property type="match status" value="1"/>
</dbReference>
<dbReference type="HAMAP" id="MF_00014">
    <property type="entry name" value="Ribosome_mat_RimM"/>
    <property type="match status" value="1"/>
</dbReference>
<dbReference type="RefSeq" id="WP_197904110.1">
    <property type="nucleotide sequence ID" value="NZ_JACSGR010000009.1"/>
</dbReference>
<accession>A0ABS0ND88</accession>
<dbReference type="InterPro" id="IPR011961">
    <property type="entry name" value="RimM"/>
</dbReference>
<sequence length="170" mass="19042">MSRSQEKWIAMGYVKGAFGVKGWVKVAAGTEYADSLLDYPVWRLSKDGVSRSYTLENGQVAGDELQVKFAEIGNRDAAQLLRGYTIEIKRSDFEPAEEGEYYWADLVGLAVHNRQNEFIGIVSNLMETGAHDILVVDGEYGRKLIPFVDHYIDNVDLEQGGIVADWGLDY</sequence>
<protein>
    <recommendedName>
        <fullName evidence="5">Ribosome maturation factor RimM</fullName>
    </recommendedName>
</protein>
<evidence type="ECO:0000256" key="4">
    <source>
        <dbReference type="ARBA" id="ARBA00023186"/>
    </source>
</evidence>
<comment type="function">
    <text evidence="5">An accessory protein needed during the final step in the assembly of 30S ribosomal subunit, possibly for assembly of the head region. Essential for efficient processing of 16S rRNA. May be needed both before and after RbfA during the maturation of 16S rRNA. It has affinity for free ribosomal 30S subunits but not for 70S ribosomes.</text>
</comment>
<dbReference type="PANTHER" id="PTHR33692">
    <property type="entry name" value="RIBOSOME MATURATION FACTOR RIMM"/>
    <property type="match status" value="1"/>
</dbReference>
<reference evidence="8 9" key="1">
    <citation type="submission" date="2020-09" db="EMBL/GenBank/DDBJ databases">
        <title>Eikenella S3660 sp. nov., isolated from a throat swab.</title>
        <authorList>
            <person name="Buhl M."/>
        </authorList>
    </citation>
    <scope>NUCLEOTIDE SEQUENCE [LARGE SCALE GENOMIC DNA]</scope>
    <source>
        <strain evidence="8 9">S3360</strain>
    </source>
</reference>
<dbReference type="PANTHER" id="PTHR33692:SF1">
    <property type="entry name" value="RIBOSOME MATURATION FACTOR RIMM"/>
    <property type="match status" value="1"/>
</dbReference>
<keyword evidence="9" id="KW-1185">Reference proteome</keyword>
<name>A0ABS0ND88_9NEIS</name>
<comment type="similarity">
    <text evidence="5">Belongs to the RimM family.</text>
</comment>
<dbReference type="Proteomes" id="UP000768471">
    <property type="component" value="Unassembled WGS sequence"/>
</dbReference>
<dbReference type="SUPFAM" id="SSF50346">
    <property type="entry name" value="PRC-barrel domain"/>
    <property type="match status" value="1"/>
</dbReference>
<dbReference type="EMBL" id="JACSGR010000009">
    <property type="protein sequence ID" value="MBH5330271.1"/>
    <property type="molecule type" value="Genomic_DNA"/>
</dbReference>
<proteinExistence type="inferred from homology"/>
<dbReference type="Pfam" id="PF24986">
    <property type="entry name" value="PRC_RimM"/>
    <property type="match status" value="1"/>
</dbReference>
<comment type="subunit">
    <text evidence="5">Binds ribosomal protein uS19.</text>
</comment>
<feature type="domain" description="Ribosome maturation factor RimM PRC barrel" evidence="7">
    <location>
        <begin position="103"/>
        <end position="166"/>
    </location>
</feature>
<evidence type="ECO:0000256" key="2">
    <source>
        <dbReference type="ARBA" id="ARBA00022517"/>
    </source>
</evidence>
<keyword evidence="3 5" id="KW-0698">rRNA processing</keyword>
<dbReference type="NCBIfam" id="TIGR02273">
    <property type="entry name" value="16S_RimM"/>
    <property type="match status" value="1"/>
</dbReference>
<comment type="caution">
    <text evidence="8">The sequence shown here is derived from an EMBL/GenBank/DDBJ whole genome shotgun (WGS) entry which is preliminary data.</text>
</comment>
<organism evidence="8 9">
    <name type="scientific">Eikenella glucosivorans</name>
    <dbReference type="NCBI Taxonomy" id="2766967"/>
    <lineage>
        <taxon>Bacteria</taxon>
        <taxon>Pseudomonadati</taxon>
        <taxon>Pseudomonadota</taxon>
        <taxon>Betaproteobacteria</taxon>
        <taxon>Neisseriales</taxon>
        <taxon>Neisseriaceae</taxon>
        <taxon>Eikenella</taxon>
    </lineage>
</organism>
<feature type="domain" description="RimM N-terminal" evidence="6">
    <location>
        <begin position="11"/>
        <end position="92"/>
    </location>
</feature>
<dbReference type="InterPro" id="IPR056792">
    <property type="entry name" value="PRC_RimM"/>
</dbReference>
<evidence type="ECO:0000256" key="5">
    <source>
        <dbReference type="HAMAP-Rule" id="MF_00014"/>
    </source>
</evidence>
<evidence type="ECO:0000313" key="9">
    <source>
        <dbReference type="Proteomes" id="UP000768471"/>
    </source>
</evidence>
<dbReference type="InterPro" id="IPR009000">
    <property type="entry name" value="Transl_B-barrel_sf"/>
</dbReference>
<comment type="subcellular location">
    <subcellularLocation>
        <location evidence="5">Cytoplasm</location>
    </subcellularLocation>
</comment>
<evidence type="ECO:0000256" key="1">
    <source>
        <dbReference type="ARBA" id="ARBA00022490"/>
    </source>
</evidence>
<keyword evidence="1 5" id="KW-0963">Cytoplasm</keyword>